<feature type="domain" description="HTH luxR-type" evidence="4">
    <location>
        <begin position="848"/>
        <end position="913"/>
    </location>
</feature>
<feature type="region of interest" description="Disordered" evidence="3">
    <location>
        <begin position="905"/>
        <end position="926"/>
    </location>
</feature>
<dbReference type="CDD" id="cd06170">
    <property type="entry name" value="LuxR_C_like"/>
    <property type="match status" value="1"/>
</dbReference>
<dbReference type="GO" id="GO:0003677">
    <property type="term" value="F:DNA binding"/>
    <property type="evidence" value="ECO:0007669"/>
    <property type="project" value="InterPro"/>
</dbReference>
<dbReference type="SMART" id="SM00421">
    <property type="entry name" value="HTH_LUXR"/>
    <property type="match status" value="1"/>
</dbReference>
<dbReference type="GO" id="GO:0005524">
    <property type="term" value="F:ATP binding"/>
    <property type="evidence" value="ECO:0007669"/>
    <property type="project" value="UniProtKB-KW"/>
</dbReference>
<dbReference type="InterPro" id="IPR036388">
    <property type="entry name" value="WH-like_DNA-bd_sf"/>
</dbReference>
<dbReference type="Pfam" id="PF00196">
    <property type="entry name" value="GerE"/>
    <property type="match status" value="1"/>
</dbReference>
<dbReference type="Pfam" id="PF13191">
    <property type="entry name" value="AAA_16"/>
    <property type="match status" value="1"/>
</dbReference>
<dbReference type="SUPFAM" id="SSF52540">
    <property type="entry name" value="P-loop containing nucleoside triphosphate hydrolases"/>
    <property type="match status" value="1"/>
</dbReference>
<dbReference type="Proteomes" id="UP000062255">
    <property type="component" value="Chromosome"/>
</dbReference>
<dbReference type="InterPro" id="IPR016032">
    <property type="entry name" value="Sig_transdc_resp-reg_C-effctor"/>
</dbReference>
<keyword evidence="1" id="KW-0547">Nucleotide-binding</keyword>
<dbReference type="KEGG" id="mgo:AFA91_30465"/>
<dbReference type="GO" id="GO:0005737">
    <property type="term" value="C:cytoplasm"/>
    <property type="evidence" value="ECO:0007669"/>
    <property type="project" value="TreeGrafter"/>
</dbReference>
<evidence type="ECO:0000256" key="3">
    <source>
        <dbReference type="SAM" id="MobiDB-lite"/>
    </source>
</evidence>
<dbReference type="AlphaFoldDB" id="A0A0K0XDT9"/>
<accession>A0A0K0XDT9</accession>
<name>A0A0K0XDT9_MYCGD</name>
<reference evidence="5 6" key="1">
    <citation type="submission" date="2015-07" db="EMBL/GenBank/DDBJ databases">
        <title>Complete genome sequence of Mycobacterium goodii X7B, a facultative thermophilic biodesulfurizing bacterium.</title>
        <authorList>
            <person name="Yu B."/>
            <person name="Li F."/>
            <person name="Xu P."/>
        </authorList>
    </citation>
    <scope>NUCLEOTIDE SEQUENCE [LARGE SCALE GENOMIC DNA]</scope>
    <source>
        <strain evidence="5 6">X7B</strain>
    </source>
</reference>
<dbReference type="PROSITE" id="PS50043">
    <property type="entry name" value="HTH_LUXR_2"/>
    <property type="match status" value="1"/>
</dbReference>
<dbReference type="InterPro" id="IPR041664">
    <property type="entry name" value="AAA_16"/>
</dbReference>
<dbReference type="InterPro" id="IPR027417">
    <property type="entry name" value="P-loop_NTPase"/>
</dbReference>
<evidence type="ECO:0000313" key="6">
    <source>
        <dbReference type="Proteomes" id="UP000062255"/>
    </source>
</evidence>
<feature type="compositionally biased region" description="Polar residues" evidence="3">
    <location>
        <begin position="906"/>
        <end position="919"/>
    </location>
</feature>
<dbReference type="PRINTS" id="PR00038">
    <property type="entry name" value="HTHLUXR"/>
</dbReference>
<dbReference type="GO" id="GO:0004016">
    <property type="term" value="F:adenylate cyclase activity"/>
    <property type="evidence" value="ECO:0007669"/>
    <property type="project" value="TreeGrafter"/>
</dbReference>
<evidence type="ECO:0000259" key="4">
    <source>
        <dbReference type="PROSITE" id="PS50043"/>
    </source>
</evidence>
<keyword evidence="2" id="KW-0067">ATP-binding</keyword>
<dbReference type="InterPro" id="IPR003593">
    <property type="entry name" value="AAA+_ATPase"/>
</dbReference>
<gene>
    <name evidence="5" type="ORF">AFA91_30465</name>
</gene>
<dbReference type="STRING" id="134601.AFA91_30465"/>
<sequence>MTRKVGQRMRRDGTRHLVGRATERGALRQVCADLRAGTGRALVLRGEPGIGKTALLDFMVDECAADLRVVRITGVESDMDLVYAGLQQLCAPFTQHLPRLPALQRQALTVAFGLGTGAQPDRFLVGLAVLELLTAAAAEKPVLCIVDDAHRVDPASLQALAFLARRLPDAPLGLLFGVRGTTDLPGLPELTVDRLSSTEAGELFDALVPGRIDPRVRDRIVGETRGNPRALHALPASFSAAEMAGGFVNPRIRIDLTHPGVVSEFAEPTRRLLLAAATEPTGDPLLLMRAAEILAIPLPAIAPAEAAGLVEMGPRVWFRDPYLRTVIYRTAPLEERRVVHRALAEATDGASDPARRAWHAANAASGPDESVATQLHDAVVSAHAAGGIVAAAAFWERATTLTADPARRGGRALAAAEAKYLAGASTAAVDLLGIAEAGILGDLERARAARLRILLCHDRGTAGRLGTESAVALLDIARALTAVDARAACATHLDALAVAISAGRHGEAHVLKEAADHARSAADHAPDPQQPTDLLLDGLATRIACGPSAIPALRGALDAPLSVSWPGSWPGSWPTLPMLLQVAALECWDDDAWHAVSTVLLDQVTDDGALGMLPDALDLRAGLHIHSGEFDSAEELLAGSSRRGLQAAVLAAWRGDAAGTTRLVEAVTAHGRGAGRAAGAAGYAVAVLNNGLGLYEQAFAAAQQACEYEDLGFYGGTLVELIEAGTRCGQRDSAAEALHLLEERTSAAATTWAAAALAGGRALLSGRGRAERLHKESIDHYERTRLTVQAARARLRYGEWLRRANRRPDAVRQLTAAHEVFHRVGARAFAERARRELVAAGRKTRAVPGRPGEQLTAQEAQIAGLAARGLTNQEIGAQLFISPHTVEWHLRKVFVKLGITSRRQLRSQGPRTTGFQGSATGPGGQA</sequence>
<dbReference type="PATRIC" id="fig|134601.6.peg.6299"/>
<evidence type="ECO:0000256" key="1">
    <source>
        <dbReference type="ARBA" id="ARBA00022741"/>
    </source>
</evidence>
<dbReference type="Gene3D" id="1.10.10.10">
    <property type="entry name" value="Winged helix-like DNA-binding domain superfamily/Winged helix DNA-binding domain"/>
    <property type="match status" value="1"/>
</dbReference>
<evidence type="ECO:0000256" key="2">
    <source>
        <dbReference type="ARBA" id="ARBA00022840"/>
    </source>
</evidence>
<dbReference type="SUPFAM" id="SSF46894">
    <property type="entry name" value="C-terminal effector domain of the bipartite response regulators"/>
    <property type="match status" value="1"/>
</dbReference>
<proteinExistence type="predicted"/>
<protein>
    <submittedName>
        <fullName evidence="5">Transcriptional regulator</fullName>
    </submittedName>
</protein>
<dbReference type="PANTHER" id="PTHR16305:SF35">
    <property type="entry name" value="TRANSCRIPTIONAL ACTIVATOR DOMAIN"/>
    <property type="match status" value="1"/>
</dbReference>
<dbReference type="InterPro" id="IPR000792">
    <property type="entry name" value="Tscrpt_reg_LuxR_C"/>
</dbReference>
<dbReference type="PANTHER" id="PTHR16305">
    <property type="entry name" value="TESTICULAR SOLUBLE ADENYLYL CYCLASE"/>
    <property type="match status" value="1"/>
</dbReference>
<dbReference type="SMART" id="SM00382">
    <property type="entry name" value="AAA"/>
    <property type="match status" value="1"/>
</dbReference>
<dbReference type="Gene3D" id="3.40.50.300">
    <property type="entry name" value="P-loop containing nucleotide triphosphate hydrolases"/>
    <property type="match status" value="1"/>
</dbReference>
<evidence type="ECO:0000313" key="5">
    <source>
        <dbReference type="EMBL" id="AKS35522.1"/>
    </source>
</evidence>
<dbReference type="EMBL" id="CP012150">
    <property type="protein sequence ID" value="AKS35522.1"/>
    <property type="molecule type" value="Genomic_DNA"/>
</dbReference>
<organism evidence="5 6">
    <name type="scientific">Mycolicibacterium goodii</name>
    <name type="common">Mycobacterium goodii</name>
    <dbReference type="NCBI Taxonomy" id="134601"/>
    <lineage>
        <taxon>Bacteria</taxon>
        <taxon>Bacillati</taxon>
        <taxon>Actinomycetota</taxon>
        <taxon>Actinomycetes</taxon>
        <taxon>Mycobacteriales</taxon>
        <taxon>Mycobacteriaceae</taxon>
        <taxon>Mycolicibacterium</taxon>
    </lineage>
</organism>
<dbReference type="GO" id="GO:0006355">
    <property type="term" value="P:regulation of DNA-templated transcription"/>
    <property type="evidence" value="ECO:0007669"/>
    <property type="project" value="InterPro"/>
</dbReference>